<feature type="binding site" evidence="14">
    <location>
        <position position="11"/>
    </location>
    <ligand>
        <name>ATP</name>
        <dbReference type="ChEBI" id="CHEBI:30616"/>
    </ligand>
</feature>
<comment type="pathway">
    <text evidence="3 14">Carbohydrate degradation; glycolysis; D-glyceraldehyde 3-phosphate and glycerone phosphate from D-glucose: step 3/4.</text>
</comment>
<feature type="binding site" evidence="14">
    <location>
        <begin position="72"/>
        <end position="73"/>
    </location>
    <ligand>
        <name>ATP</name>
        <dbReference type="ChEBI" id="CHEBI:30616"/>
    </ligand>
</feature>
<evidence type="ECO:0000256" key="9">
    <source>
        <dbReference type="ARBA" id="ARBA00022777"/>
    </source>
</evidence>
<feature type="binding site" description="in other chain" evidence="14">
    <location>
        <begin position="187"/>
        <end position="189"/>
    </location>
    <ligand>
        <name>ADP</name>
        <dbReference type="ChEBI" id="CHEBI:456216"/>
        <note>allosteric activator; ligand shared between dimeric partners</note>
    </ligand>
</feature>
<comment type="cofactor">
    <cofactor evidence="1 14">
        <name>Mg(2+)</name>
        <dbReference type="ChEBI" id="CHEBI:18420"/>
    </cofactor>
</comment>
<dbReference type="NCBIfam" id="NF002872">
    <property type="entry name" value="PRK03202.1"/>
    <property type="match status" value="1"/>
</dbReference>
<dbReference type="PANTHER" id="PTHR13697">
    <property type="entry name" value="PHOSPHOFRUCTOKINASE"/>
    <property type="match status" value="1"/>
</dbReference>
<evidence type="ECO:0000256" key="6">
    <source>
        <dbReference type="ARBA" id="ARBA00022679"/>
    </source>
</evidence>
<feature type="binding site" evidence="14">
    <location>
        <position position="164"/>
    </location>
    <ligand>
        <name>substrate</name>
        <note>ligand shared between dimeric partners</note>
    </ligand>
</feature>
<dbReference type="EC" id="2.7.1.11" evidence="14"/>
<keyword evidence="4 14" id="KW-0963">Cytoplasm</keyword>
<dbReference type="Pfam" id="PF00365">
    <property type="entry name" value="PFK"/>
    <property type="match status" value="1"/>
</dbReference>
<evidence type="ECO:0000256" key="12">
    <source>
        <dbReference type="ARBA" id="ARBA00023152"/>
    </source>
</evidence>
<protein>
    <recommendedName>
        <fullName evidence="14">ATP-dependent 6-phosphofructokinase</fullName>
        <shortName evidence="14">ATP-PFK</shortName>
        <shortName evidence="14">Phosphofructokinase</shortName>
        <ecNumber evidence="14">2.7.1.11</ecNumber>
    </recommendedName>
    <alternativeName>
        <fullName evidence="14">Phosphohexokinase</fullName>
    </alternativeName>
</protein>
<feature type="binding site" description="in other chain" evidence="14">
    <location>
        <begin position="251"/>
        <end position="254"/>
    </location>
    <ligand>
        <name>substrate</name>
        <note>ligand shared between dimeric partners</note>
    </ligand>
</feature>
<feature type="binding site" description="in other chain" evidence="14">
    <location>
        <position position="156"/>
    </location>
    <ligand>
        <name>ADP</name>
        <dbReference type="ChEBI" id="CHEBI:456216"/>
        <note>allosteric activator; ligand shared between dimeric partners</note>
    </ligand>
</feature>
<dbReference type="SUPFAM" id="SSF53784">
    <property type="entry name" value="Phosphofructokinase"/>
    <property type="match status" value="1"/>
</dbReference>
<evidence type="ECO:0000256" key="14">
    <source>
        <dbReference type="HAMAP-Rule" id="MF_00339"/>
    </source>
</evidence>
<dbReference type="STRING" id="1630136.AS592_02790"/>
<evidence type="ECO:0000259" key="15">
    <source>
        <dbReference type="Pfam" id="PF00365"/>
    </source>
</evidence>
<keyword evidence="17" id="KW-1185">Reference proteome</keyword>
<dbReference type="InterPro" id="IPR012828">
    <property type="entry name" value="PFKA_ATP_prok"/>
</dbReference>
<dbReference type="OrthoDB" id="9802503at2"/>
<evidence type="ECO:0000256" key="5">
    <source>
        <dbReference type="ARBA" id="ARBA00022533"/>
    </source>
</evidence>
<keyword evidence="9 14" id="KW-0418">Kinase</keyword>
<dbReference type="PANTHER" id="PTHR13697:SF4">
    <property type="entry name" value="ATP-DEPENDENT 6-PHOSPHOFRUCTOKINASE"/>
    <property type="match status" value="1"/>
</dbReference>
<proteinExistence type="inferred from homology"/>
<dbReference type="GO" id="GO:0048029">
    <property type="term" value="F:monosaccharide binding"/>
    <property type="evidence" value="ECO:0007669"/>
    <property type="project" value="TreeGrafter"/>
</dbReference>
<dbReference type="Gene3D" id="3.40.50.450">
    <property type="match status" value="1"/>
</dbReference>
<dbReference type="GO" id="GO:0030388">
    <property type="term" value="P:fructose 1,6-bisphosphate metabolic process"/>
    <property type="evidence" value="ECO:0007669"/>
    <property type="project" value="TreeGrafter"/>
</dbReference>
<feature type="binding site" description="in other chain" evidence="14">
    <location>
        <begin position="127"/>
        <end position="129"/>
    </location>
    <ligand>
        <name>substrate</name>
        <note>ligand shared between dimeric partners</note>
    </ligand>
</feature>
<reference evidence="16 17" key="1">
    <citation type="submission" date="2015-11" db="EMBL/GenBank/DDBJ databases">
        <title>Draft genome of Sulfurovum riftiae 1812E, a member of the Epsilonproteobacteria isolated from the tube of the deep-sea hydrothermal vent tubewom Riftia pachyptila.</title>
        <authorList>
            <person name="Vetriani C."/>
            <person name="Giovannelli D."/>
        </authorList>
    </citation>
    <scope>NUCLEOTIDE SEQUENCE [LARGE SCALE GENOMIC DNA]</scope>
    <source>
        <strain evidence="16 17">1812E</strain>
    </source>
</reference>
<evidence type="ECO:0000256" key="13">
    <source>
        <dbReference type="ARBA" id="ARBA00048070"/>
    </source>
</evidence>
<keyword evidence="10 14" id="KW-0067">ATP-binding</keyword>
<keyword evidence="11 14" id="KW-0460">Magnesium</keyword>
<dbReference type="PRINTS" id="PR00476">
    <property type="entry name" value="PHFRCTKINASE"/>
</dbReference>
<dbReference type="InterPro" id="IPR035966">
    <property type="entry name" value="PKF_sf"/>
</dbReference>
<comment type="caution">
    <text evidence="14">Lacks conserved residue(s) required for the propagation of feature annotation.</text>
</comment>
<keyword evidence="8 14" id="KW-0547">Nucleotide-binding</keyword>
<dbReference type="PIRSF" id="PIRSF000532">
    <property type="entry name" value="ATP_PFK_prok"/>
    <property type="match status" value="1"/>
</dbReference>
<comment type="subcellular location">
    <subcellularLocation>
        <location evidence="2 14">Cytoplasm</location>
    </subcellularLocation>
</comment>
<dbReference type="GO" id="GO:0006002">
    <property type="term" value="P:fructose 6-phosphate metabolic process"/>
    <property type="evidence" value="ECO:0007669"/>
    <property type="project" value="InterPro"/>
</dbReference>
<dbReference type="FunFam" id="3.40.50.460:FF:000002">
    <property type="entry name" value="ATP-dependent 6-phosphofructokinase"/>
    <property type="match status" value="1"/>
</dbReference>
<comment type="subunit">
    <text evidence="14">Homotetramer.</text>
</comment>
<dbReference type="GO" id="GO:0005524">
    <property type="term" value="F:ATP binding"/>
    <property type="evidence" value="ECO:0007669"/>
    <property type="project" value="UniProtKB-KW"/>
</dbReference>
<comment type="caution">
    <text evidence="16">The sequence shown here is derived from an EMBL/GenBank/DDBJ whole genome shotgun (WGS) entry which is preliminary data.</text>
</comment>
<dbReference type="Proteomes" id="UP000075359">
    <property type="component" value="Unassembled WGS sequence"/>
</dbReference>
<dbReference type="GO" id="GO:0005945">
    <property type="term" value="C:6-phosphofructokinase complex"/>
    <property type="evidence" value="ECO:0007669"/>
    <property type="project" value="TreeGrafter"/>
</dbReference>
<dbReference type="GO" id="GO:0042802">
    <property type="term" value="F:identical protein binding"/>
    <property type="evidence" value="ECO:0007669"/>
    <property type="project" value="TreeGrafter"/>
</dbReference>
<feature type="binding site" evidence="14">
    <location>
        <position position="245"/>
    </location>
    <ligand>
        <name>substrate</name>
        <note>ligand shared between dimeric partners</note>
    </ligand>
</feature>
<sequence>MKKIAILCSGGDVSGMNAALKRFVEYAFDRGMQPCFVENGYEGLIDNQIHEAGYSDVAGIISIGGTKIHTSRSERFKEEAYRRKALENLRTHGIDGLVILGGDGSFKGMQKLADESGDIGFIGIPSTIDNDIAGTQYCLGVDTALNGIRVSIDAIRDTASSFGRAFVIEVMGRECGYLALVSALTSGAEMCLIPEIPYDLSVYKEDFLQQKKEGRSYFIAVVSEALKNSEEISRWFEEEIEVESRVTVLGHVQRGGIPTVHDRLMAFHFVTTGIDALLGGTKSAVVCYNNGTFVCKPIEKVAFKKYYIDEDLLKLGREFESPQHKQV</sequence>
<dbReference type="UniPathway" id="UPA00109">
    <property type="reaction ID" value="UER00182"/>
</dbReference>
<dbReference type="InterPro" id="IPR000023">
    <property type="entry name" value="Phosphofructokinase_dom"/>
</dbReference>
<evidence type="ECO:0000313" key="16">
    <source>
        <dbReference type="EMBL" id="KYJ87283.1"/>
    </source>
</evidence>
<dbReference type="RefSeq" id="WP_067329028.1">
    <property type="nucleotide sequence ID" value="NZ_LNKT01000002.1"/>
</dbReference>
<evidence type="ECO:0000256" key="10">
    <source>
        <dbReference type="ARBA" id="ARBA00022840"/>
    </source>
</evidence>
<dbReference type="EMBL" id="LNKT01000002">
    <property type="protein sequence ID" value="KYJ87283.1"/>
    <property type="molecule type" value="Genomic_DNA"/>
</dbReference>
<keyword evidence="6 14" id="KW-0808">Transferase</keyword>
<evidence type="ECO:0000256" key="2">
    <source>
        <dbReference type="ARBA" id="ARBA00004496"/>
    </source>
</evidence>
<evidence type="ECO:0000256" key="4">
    <source>
        <dbReference type="ARBA" id="ARBA00022490"/>
    </source>
</evidence>
<dbReference type="GO" id="GO:0046872">
    <property type="term" value="F:metal ion binding"/>
    <property type="evidence" value="ECO:0007669"/>
    <property type="project" value="UniProtKB-KW"/>
</dbReference>
<organism evidence="16 17">
    <name type="scientific">Sulfurovum riftiae</name>
    <dbReference type="NCBI Taxonomy" id="1630136"/>
    <lineage>
        <taxon>Bacteria</taxon>
        <taxon>Pseudomonadati</taxon>
        <taxon>Campylobacterota</taxon>
        <taxon>Epsilonproteobacteria</taxon>
        <taxon>Campylobacterales</taxon>
        <taxon>Sulfurovaceae</taxon>
        <taxon>Sulfurovum</taxon>
    </lineage>
</organism>
<feature type="binding site" evidence="14">
    <location>
        <begin position="102"/>
        <end position="105"/>
    </location>
    <ligand>
        <name>ATP</name>
        <dbReference type="ChEBI" id="CHEBI:30616"/>
    </ligand>
</feature>
<dbReference type="GO" id="GO:0070095">
    <property type="term" value="F:fructose-6-phosphate binding"/>
    <property type="evidence" value="ECO:0007669"/>
    <property type="project" value="TreeGrafter"/>
</dbReference>
<dbReference type="InterPro" id="IPR015912">
    <property type="entry name" value="Phosphofructokinase_CS"/>
</dbReference>
<keyword evidence="12 14" id="KW-0324">Glycolysis</keyword>
<dbReference type="PROSITE" id="PS00433">
    <property type="entry name" value="PHOSPHOFRUCTOKINASE"/>
    <property type="match status" value="1"/>
</dbReference>
<dbReference type="Gene3D" id="3.40.50.460">
    <property type="entry name" value="Phosphofructokinase domain"/>
    <property type="match status" value="1"/>
</dbReference>
<accession>A0A151CJ33</accession>
<evidence type="ECO:0000256" key="1">
    <source>
        <dbReference type="ARBA" id="ARBA00001946"/>
    </source>
</evidence>
<feature type="binding site" evidence="14">
    <location>
        <position position="103"/>
    </location>
    <ligand>
        <name>Mg(2+)</name>
        <dbReference type="ChEBI" id="CHEBI:18420"/>
        <note>catalytic</note>
    </ligand>
</feature>
<comment type="catalytic activity">
    <reaction evidence="13 14">
        <text>beta-D-fructose 6-phosphate + ATP = beta-D-fructose 1,6-bisphosphate + ADP + H(+)</text>
        <dbReference type="Rhea" id="RHEA:16109"/>
        <dbReference type="ChEBI" id="CHEBI:15378"/>
        <dbReference type="ChEBI" id="CHEBI:30616"/>
        <dbReference type="ChEBI" id="CHEBI:32966"/>
        <dbReference type="ChEBI" id="CHEBI:57634"/>
        <dbReference type="ChEBI" id="CHEBI:456216"/>
        <dbReference type="EC" id="2.7.1.11"/>
    </reaction>
</comment>
<name>A0A151CJ33_9BACT</name>
<gene>
    <name evidence="14" type="primary">pfkA</name>
    <name evidence="16" type="ORF">AS592_02790</name>
</gene>
<feature type="active site" description="Proton acceptor" evidence="14">
    <location>
        <position position="129"/>
    </location>
</feature>
<comment type="similarity">
    <text evidence="14">Belongs to the phosphofructokinase type A (PFKA) family. ATP-dependent PFK group I subfamily. Prokaryotic clade 'B1' sub-subfamily.</text>
</comment>
<keyword evidence="5 14" id="KW-0021">Allosteric enzyme</keyword>
<dbReference type="AlphaFoldDB" id="A0A151CJ33"/>
<dbReference type="InterPro" id="IPR022953">
    <property type="entry name" value="ATP_PFK"/>
</dbReference>
<dbReference type="InterPro" id="IPR012003">
    <property type="entry name" value="ATP_PFK_prok-type"/>
</dbReference>
<dbReference type="GO" id="GO:0003872">
    <property type="term" value="F:6-phosphofructokinase activity"/>
    <property type="evidence" value="ECO:0007669"/>
    <property type="project" value="UniProtKB-UniRule"/>
</dbReference>
<feature type="binding site" description="in other chain" evidence="14">
    <location>
        <begin position="171"/>
        <end position="173"/>
    </location>
    <ligand>
        <name>substrate</name>
        <note>ligand shared between dimeric partners</note>
    </ligand>
</feature>
<feature type="domain" description="Phosphofructokinase" evidence="15">
    <location>
        <begin position="3"/>
        <end position="274"/>
    </location>
</feature>
<dbReference type="GO" id="GO:0016208">
    <property type="term" value="F:AMP binding"/>
    <property type="evidence" value="ECO:0007669"/>
    <property type="project" value="TreeGrafter"/>
</dbReference>
<evidence type="ECO:0000256" key="8">
    <source>
        <dbReference type="ARBA" id="ARBA00022741"/>
    </source>
</evidence>
<dbReference type="HAMAP" id="MF_00339">
    <property type="entry name" value="Phosphofructokinase_I_B1"/>
    <property type="match status" value="1"/>
</dbReference>
<dbReference type="GO" id="GO:0061621">
    <property type="term" value="P:canonical glycolysis"/>
    <property type="evidence" value="ECO:0007669"/>
    <property type="project" value="TreeGrafter"/>
</dbReference>
<comment type="function">
    <text evidence="14">Catalyzes the phosphorylation of D-fructose 6-phosphate to fructose 1,6-bisphosphate by ATP, the first committing step of glycolysis.</text>
</comment>
<evidence type="ECO:0000313" key="17">
    <source>
        <dbReference type="Proteomes" id="UP000075359"/>
    </source>
</evidence>
<keyword evidence="7 14" id="KW-0479">Metal-binding</keyword>
<evidence type="ECO:0000256" key="3">
    <source>
        <dbReference type="ARBA" id="ARBA00004679"/>
    </source>
</evidence>
<feature type="binding site" description="in other chain" evidence="14">
    <location>
        <position position="224"/>
    </location>
    <ligand>
        <name>substrate</name>
        <note>ligand shared between dimeric partners</note>
    </ligand>
</feature>
<evidence type="ECO:0000256" key="7">
    <source>
        <dbReference type="ARBA" id="ARBA00022723"/>
    </source>
</evidence>
<comment type="activity regulation">
    <text evidence="14">Allosterically activated by ADP and other diphosphonucleosides, and allosterically inhibited by phosphoenolpyruvate.</text>
</comment>
<evidence type="ECO:0000256" key="11">
    <source>
        <dbReference type="ARBA" id="ARBA00022842"/>
    </source>
</evidence>